<dbReference type="InterPro" id="IPR000163">
    <property type="entry name" value="Prohibitin"/>
</dbReference>
<dbReference type="Pfam" id="PF01145">
    <property type="entry name" value="Band_7"/>
    <property type="match status" value="1"/>
</dbReference>
<keyword evidence="1" id="KW-1133">Transmembrane helix</keyword>
<evidence type="ECO:0000313" key="3">
    <source>
        <dbReference type="EMBL" id="MDT8899275.1"/>
    </source>
</evidence>
<dbReference type="Proteomes" id="UP001254165">
    <property type="component" value="Unassembled WGS sequence"/>
</dbReference>
<feature type="transmembrane region" description="Helical" evidence="1">
    <location>
        <begin position="39"/>
        <end position="62"/>
    </location>
</feature>
<dbReference type="SMART" id="SM00244">
    <property type="entry name" value="PHB"/>
    <property type="match status" value="1"/>
</dbReference>
<dbReference type="RefSeq" id="WP_315625960.1">
    <property type="nucleotide sequence ID" value="NZ_JAUHMF010000002.1"/>
</dbReference>
<evidence type="ECO:0000313" key="4">
    <source>
        <dbReference type="Proteomes" id="UP001254165"/>
    </source>
</evidence>
<keyword evidence="1" id="KW-0812">Transmembrane</keyword>
<dbReference type="InterPro" id="IPR036013">
    <property type="entry name" value="Band_7/SPFH_dom_sf"/>
</dbReference>
<dbReference type="SUPFAM" id="SSF117892">
    <property type="entry name" value="Band 7/SPFH domain"/>
    <property type="match status" value="1"/>
</dbReference>
<gene>
    <name evidence="3" type="ORF">QYE77_13495</name>
</gene>
<sequence length="348" mass="38126">MNIASLLQGFASLVWLLLIALVVLSIVRAAQNRPLRKAGSMILVTAIIAVVSSLIAAGLVFIEPQERGVVISAISPKGYRDQALEPGLRWVIPFAEYVVRYPISNQTYTMSKVASEGDIVGDDSIAARTADGQEIFVDASVIFAVDPQKVVQVHIKWQDRYAQDLVRPLARGIVRDAVSQYGVEEVVSGKRFELVDRIRTTLAQKLEENGLVLVDFVLRNVTFSPEYAASVEQKQIAEQQAQQARFIVEQKKQEAEQARQIAQGKADAAVIEAKGQAEARIIQAKAEAEALKVIAEALREDPELLNYLYVTKLSPNIQALLLPSNAPFILPLPTSTTPTPQPQVTPVP</sequence>
<dbReference type="PRINTS" id="PR00679">
    <property type="entry name" value="PROHIBITIN"/>
</dbReference>
<evidence type="ECO:0000259" key="2">
    <source>
        <dbReference type="SMART" id="SM00244"/>
    </source>
</evidence>
<protein>
    <submittedName>
        <fullName evidence="3">SPFH domain-containing protein</fullName>
    </submittedName>
</protein>
<name>A0ABU3NSA2_9CHLR</name>
<reference evidence="3 4" key="1">
    <citation type="submission" date="2023-07" db="EMBL/GenBank/DDBJ databases">
        <title>Novel species of Thermanaerothrix with wide hydrolytic capabilities.</title>
        <authorList>
            <person name="Zayulina K.S."/>
            <person name="Podosokorskaya O.A."/>
            <person name="Elcheninov A.G."/>
        </authorList>
    </citation>
    <scope>NUCLEOTIDE SEQUENCE [LARGE SCALE GENOMIC DNA]</scope>
    <source>
        <strain evidence="3 4">4228-RoL</strain>
    </source>
</reference>
<dbReference type="Gene3D" id="3.30.479.30">
    <property type="entry name" value="Band 7 domain"/>
    <property type="match status" value="1"/>
</dbReference>
<proteinExistence type="predicted"/>
<accession>A0ABU3NSA2</accession>
<evidence type="ECO:0000256" key="1">
    <source>
        <dbReference type="SAM" id="Phobius"/>
    </source>
</evidence>
<dbReference type="EMBL" id="JAUHMF010000002">
    <property type="protein sequence ID" value="MDT8899275.1"/>
    <property type="molecule type" value="Genomic_DNA"/>
</dbReference>
<keyword evidence="4" id="KW-1185">Reference proteome</keyword>
<feature type="domain" description="Band 7" evidence="2">
    <location>
        <begin position="57"/>
        <end position="235"/>
    </location>
</feature>
<comment type="caution">
    <text evidence="3">The sequence shown here is derived from an EMBL/GenBank/DDBJ whole genome shotgun (WGS) entry which is preliminary data.</text>
</comment>
<dbReference type="InterPro" id="IPR001107">
    <property type="entry name" value="Band_7"/>
</dbReference>
<dbReference type="PANTHER" id="PTHR23222">
    <property type="entry name" value="PROHIBITIN"/>
    <property type="match status" value="1"/>
</dbReference>
<keyword evidence="1" id="KW-0472">Membrane</keyword>
<organism evidence="3 4">
    <name type="scientific">Thermanaerothrix solaris</name>
    <dbReference type="NCBI Taxonomy" id="3058434"/>
    <lineage>
        <taxon>Bacteria</taxon>
        <taxon>Bacillati</taxon>
        <taxon>Chloroflexota</taxon>
        <taxon>Anaerolineae</taxon>
        <taxon>Anaerolineales</taxon>
        <taxon>Anaerolineaceae</taxon>
        <taxon>Thermanaerothrix</taxon>
    </lineage>
</organism>
<dbReference type="PANTHER" id="PTHR23222:SF0">
    <property type="entry name" value="PROHIBITIN 1"/>
    <property type="match status" value="1"/>
</dbReference>
<dbReference type="CDD" id="cd03401">
    <property type="entry name" value="SPFH_prohibitin"/>
    <property type="match status" value="1"/>
</dbReference>